<dbReference type="Proteomes" id="UP001297540">
    <property type="component" value="Chromosome"/>
</dbReference>
<dbReference type="AlphaFoldDB" id="A0A072ZG16"/>
<evidence type="ECO:0000313" key="9">
    <source>
        <dbReference type="Proteomes" id="UP000045039"/>
    </source>
</evidence>
<dbReference type="EMBL" id="WXZT01000012">
    <property type="protein sequence ID" value="MZZ14196.1"/>
    <property type="molecule type" value="Genomic_DNA"/>
</dbReference>
<dbReference type="Proteomes" id="UP000644192">
    <property type="component" value="Unassembled WGS sequence"/>
</dbReference>
<reference evidence="3 13" key="7">
    <citation type="submission" date="2019-11" db="EMBL/GenBank/DDBJ databases">
        <title>Genomes of ocular Pseudomonas aeruginosa isolates.</title>
        <authorList>
            <person name="Khan M."/>
            <person name="Rice S.A."/>
            <person name="Willcox M.D.P."/>
            <person name="Stapleton F."/>
        </authorList>
    </citation>
    <scope>NUCLEOTIDE SEQUENCE [LARGE SCALE GENOMIC DNA]</scope>
    <source>
        <strain evidence="3 13">PA221</strain>
    </source>
</reference>
<protein>
    <submittedName>
        <fullName evidence="3">DUF2780 domain-containing protein</fullName>
    </submittedName>
</protein>
<evidence type="ECO:0000313" key="2">
    <source>
        <dbReference type="EMBL" id="CRO59123.1"/>
    </source>
</evidence>
<evidence type="ECO:0000313" key="11">
    <source>
        <dbReference type="Proteomes" id="UP000253594"/>
    </source>
</evidence>
<dbReference type="EMBL" id="NFFZ01000009">
    <property type="protein sequence ID" value="OTI60225.1"/>
    <property type="molecule type" value="Genomic_DNA"/>
</dbReference>
<reference evidence="7 12" key="4">
    <citation type="submission" date="2017-08" db="EMBL/GenBank/DDBJ databases">
        <authorList>
            <person name="Feschi L."/>
            <person name="Jeukens J."/>
            <person name="Emond-Rheault J.-G."/>
            <person name="Kukavica-Ibrulj I."/>
            <person name="Boyle B."/>
            <person name="Levesque R.C."/>
        </authorList>
    </citation>
    <scope>NUCLEOTIDE SEQUENCE [LARGE SCALE GENOMIC DNA]</scope>
    <source>
        <strain evidence="7 12">PA-W36</strain>
    </source>
</reference>
<evidence type="ECO:0000313" key="8">
    <source>
        <dbReference type="EMBL" id="WOS78680.1"/>
    </source>
</evidence>
<gene>
    <name evidence="5" type="ORF">CAZ10_18255</name>
    <name evidence="6" type="ORF">DT376_12645</name>
    <name evidence="3" type="ORF">GNQ48_07620</name>
    <name evidence="4" type="ORF">GUL26_18265</name>
    <name evidence="7" type="ORF">IPC1295_09445</name>
    <name evidence="8" type="ORF">L4V69_05930</name>
    <name evidence="2" type="ORF">PAERUG_P19_London_7_VIM_2_05_10_02053</name>
</gene>
<reference evidence="8" key="10">
    <citation type="submission" date="2023-10" db="EMBL/GenBank/DDBJ databases">
        <title>Pathogen: clinical or host-associated sample.</title>
        <authorList>
            <person name="Hergert J."/>
            <person name="Casey R."/>
            <person name="Wagner J."/>
            <person name="Young E.L."/>
            <person name="Oakeson K.F."/>
        </authorList>
    </citation>
    <scope>NUCLEOTIDE SEQUENCE</scope>
    <source>
        <strain evidence="8">2021CK-01020</strain>
    </source>
</reference>
<dbReference type="EMBL" id="CVVU01000111">
    <property type="protein sequence ID" value="CRO59123.1"/>
    <property type="molecule type" value="Genomic_DNA"/>
</dbReference>
<evidence type="ECO:0000313" key="4">
    <source>
        <dbReference type="EMBL" id="MZZ14196.1"/>
    </source>
</evidence>
<dbReference type="KEGG" id="paeb:NCGM1900_0470"/>
<dbReference type="InterPro" id="IPR021302">
    <property type="entry name" value="DUF2780_VcgC/VcgE"/>
</dbReference>
<sequence>MRVTTHATLAAALLLSAASAFAFNLGDAAKAVAGASQGDSAQVATTPQTSGLLGALTGQLGVSQEQAVGGTGALLGLAKNQLAGNDYSQLVKTIPGLDKLAGNNALAGLGGLGNVLGKSGGDSKGLGSLLGNADSMGDVNKAFGTLGMDSGMTEKFAQVLVDYFGKQGANSELLGSLSNLWGVSKAGGSSLL</sequence>
<dbReference type="Proteomes" id="UP000194857">
    <property type="component" value="Unassembled WGS sequence"/>
</dbReference>
<evidence type="ECO:0000313" key="12">
    <source>
        <dbReference type="Proteomes" id="UP000284767"/>
    </source>
</evidence>
<dbReference type="RefSeq" id="WP_003084725.1">
    <property type="nucleotide sequence ID" value="NZ_AP014622.1"/>
</dbReference>
<reference evidence="7 12" key="6">
    <citation type="submission" date="2019-01" db="EMBL/GenBank/DDBJ databases">
        <title>The Pseudomonas aeruginosa pan-genome provides new insights on its population structure, horizontal gene transfer and pathogenicity.</title>
        <authorList>
            <person name="Freschi L."/>
            <person name="Vincent A.T."/>
            <person name="Jeukens J."/>
            <person name="Emond-Rheault J.-G."/>
            <person name="Kukavica-Ibrulj I."/>
            <person name="Dupont M.-J."/>
            <person name="Charette S.J."/>
            <person name="Boyle B."/>
            <person name="Levesque R.C."/>
        </authorList>
    </citation>
    <scope>NUCLEOTIDE SEQUENCE [LARGE SCALE GENOMIC DNA]</scope>
    <source>
        <strain evidence="7 12">PA-W36</strain>
    </source>
</reference>
<reference evidence="4" key="8">
    <citation type="submission" date="2020-01" db="EMBL/GenBank/DDBJ databases">
        <title>Bacteria Cultured from War Wounds Associated with the Conflict in Eastern Ukraine.</title>
        <authorList>
            <person name="Snesrud E."/>
            <person name="Galac M.R."/>
            <person name="Mc Gann P."/>
            <person name="Valentine K."/>
            <person name="Viacheslav K."/>
        </authorList>
    </citation>
    <scope>NUCLEOTIDE SEQUENCE</scope>
    <source>
        <strain evidence="4">VNMU148</strain>
    </source>
</reference>
<dbReference type="Proteomes" id="UP000284767">
    <property type="component" value="Unassembled WGS sequence"/>
</dbReference>
<accession>A0A1S1BXD6</accession>
<dbReference type="Proteomes" id="UP000433532">
    <property type="component" value="Unassembled WGS sequence"/>
</dbReference>
<dbReference type="EMBL" id="QORE01000356">
    <property type="protein sequence ID" value="RCI74507.1"/>
    <property type="molecule type" value="Genomic_DNA"/>
</dbReference>
<dbReference type="Proteomes" id="UP000253594">
    <property type="component" value="Unassembled WGS sequence"/>
</dbReference>
<dbReference type="EMBL" id="CP136986">
    <property type="protein sequence ID" value="WOS78680.1"/>
    <property type="molecule type" value="Genomic_DNA"/>
</dbReference>
<evidence type="ECO:0000313" key="7">
    <source>
        <dbReference type="EMBL" id="RPM19374.1"/>
    </source>
</evidence>
<feature type="signal peptide" evidence="1">
    <location>
        <begin position="1"/>
        <end position="22"/>
    </location>
</feature>
<name>A0A072ZG16_PSEAI</name>
<dbReference type="EMBL" id="WOAD01000004">
    <property type="protein sequence ID" value="MUI34870.1"/>
    <property type="molecule type" value="Genomic_DNA"/>
</dbReference>
<feature type="chain" id="PRO_5015027961" evidence="1">
    <location>
        <begin position="23"/>
        <end position="192"/>
    </location>
</feature>
<dbReference type="Pfam" id="PF11075">
    <property type="entry name" value="DUF2780"/>
    <property type="match status" value="1"/>
</dbReference>
<evidence type="ECO:0000313" key="5">
    <source>
        <dbReference type="EMBL" id="OTI60225.1"/>
    </source>
</evidence>
<dbReference type="Proteomes" id="UP000045039">
    <property type="component" value="Unassembled WGS sequence"/>
</dbReference>
<evidence type="ECO:0000313" key="13">
    <source>
        <dbReference type="Proteomes" id="UP000433532"/>
    </source>
</evidence>
<dbReference type="EMBL" id="NSNE01000004">
    <property type="protein sequence ID" value="RPM19374.1"/>
    <property type="molecule type" value="Genomic_DNA"/>
</dbReference>
<proteinExistence type="predicted"/>
<reference evidence="8" key="9">
    <citation type="submission" date="2023-06" db="EMBL/GenBank/DDBJ databases">
        <authorList>
            <consortium name="Clinical and Environmental Microbiology Branch: Whole genome sequencing antimicrobial resistance pathogens in the healthcare setting"/>
        </authorList>
    </citation>
    <scope>NUCLEOTIDE SEQUENCE</scope>
    <source>
        <strain evidence="8">2021CK-01020</strain>
    </source>
</reference>
<dbReference type="OMA" id="MVGQFAP"/>
<evidence type="ECO:0000313" key="3">
    <source>
        <dbReference type="EMBL" id="MUI34870.1"/>
    </source>
</evidence>
<evidence type="ECO:0000313" key="10">
    <source>
        <dbReference type="Proteomes" id="UP000194857"/>
    </source>
</evidence>
<evidence type="ECO:0000256" key="1">
    <source>
        <dbReference type="SAM" id="SignalP"/>
    </source>
</evidence>
<reference evidence="2" key="1">
    <citation type="submission" date="2015-06" db="EMBL/GenBank/DDBJ databases">
        <authorList>
            <person name="Radhakrishnan R."/>
            <person name="Underwood A."/>
            <person name="Al-Shahib A."/>
        </authorList>
    </citation>
    <scope>NUCLEOTIDE SEQUENCE</scope>
    <source>
        <strain evidence="2">P19_London_7_VIM_2_05_10</strain>
    </source>
</reference>
<reference evidence="5 10" key="3">
    <citation type="submission" date="2017-05" db="EMBL/GenBank/DDBJ databases">
        <authorList>
            <person name="Song R."/>
            <person name="Chenine A.L."/>
            <person name="Ruprecht R.M."/>
        </authorList>
    </citation>
    <scope>NUCLEOTIDE SEQUENCE [LARGE SCALE GENOMIC DNA]</scope>
    <source>
        <strain evidence="5 10">S567_C10_BS</strain>
    </source>
</reference>
<accession>A0A072ZG16</accession>
<keyword evidence="1" id="KW-0732">Signal</keyword>
<reference evidence="6 11" key="5">
    <citation type="submission" date="2018-07" db="EMBL/GenBank/DDBJ databases">
        <title>Mechanisms of high-level aminoglycoside resistance among Gram-negative pathogens in Brazil.</title>
        <authorList>
            <person name="Ballaben A.S."/>
            <person name="Darini A.L.C."/>
            <person name="Doi Y."/>
        </authorList>
    </citation>
    <scope>NUCLEOTIDE SEQUENCE [LARGE SCALE GENOMIC DNA]</scope>
    <source>
        <strain evidence="6 11">B2-305</strain>
    </source>
</reference>
<dbReference type="eggNOG" id="ENOG50331R8">
    <property type="taxonomic scope" value="Bacteria"/>
</dbReference>
<reference evidence="9" key="2">
    <citation type="submission" date="2015-06" db="EMBL/GenBank/DDBJ databases">
        <authorList>
            <person name="Radhakrishnan Rajesh"/>
            <person name="Underwood Anthony"/>
            <person name="Al-Shahib Ali"/>
        </authorList>
    </citation>
    <scope>NUCLEOTIDE SEQUENCE [LARGE SCALE GENOMIC DNA]</scope>
    <source>
        <strain evidence="9">P19_London_7_VIM_2_05_10</strain>
    </source>
</reference>
<evidence type="ECO:0000313" key="6">
    <source>
        <dbReference type="EMBL" id="RCI74507.1"/>
    </source>
</evidence>
<organism evidence="5 10">
    <name type="scientific">Pseudomonas aeruginosa</name>
    <dbReference type="NCBI Taxonomy" id="287"/>
    <lineage>
        <taxon>Bacteria</taxon>
        <taxon>Pseudomonadati</taxon>
        <taxon>Pseudomonadota</taxon>
        <taxon>Gammaproteobacteria</taxon>
        <taxon>Pseudomonadales</taxon>
        <taxon>Pseudomonadaceae</taxon>
        <taxon>Pseudomonas</taxon>
    </lineage>
</organism>